<dbReference type="AlphaFoldDB" id="A0A093PEA7"/>
<dbReference type="EMBL" id="KL669029">
    <property type="protein sequence ID" value="KFW75223.1"/>
    <property type="molecule type" value="Genomic_DNA"/>
</dbReference>
<dbReference type="OrthoDB" id="9388262at2759"/>
<feature type="region of interest" description="Disordered" evidence="1">
    <location>
        <begin position="1"/>
        <end position="37"/>
    </location>
</feature>
<proteinExistence type="predicted"/>
<evidence type="ECO:0000313" key="3">
    <source>
        <dbReference type="Proteomes" id="UP000053258"/>
    </source>
</evidence>
<feature type="non-terminal residue" evidence="2">
    <location>
        <position position="84"/>
    </location>
</feature>
<organism evidence="2 3">
    <name type="scientific">Manacus vitellinus</name>
    <name type="common">golden-collared manakin</name>
    <dbReference type="NCBI Taxonomy" id="328815"/>
    <lineage>
        <taxon>Eukaryota</taxon>
        <taxon>Metazoa</taxon>
        <taxon>Chordata</taxon>
        <taxon>Craniata</taxon>
        <taxon>Vertebrata</taxon>
        <taxon>Euteleostomi</taxon>
        <taxon>Archelosauria</taxon>
        <taxon>Archosauria</taxon>
        <taxon>Dinosauria</taxon>
        <taxon>Saurischia</taxon>
        <taxon>Theropoda</taxon>
        <taxon>Coelurosauria</taxon>
        <taxon>Aves</taxon>
        <taxon>Neognathae</taxon>
        <taxon>Neoaves</taxon>
        <taxon>Telluraves</taxon>
        <taxon>Australaves</taxon>
        <taxon>Passeriformes</taxon>
        <taxon>Pipridae</taxon>
        <taxon>Manacus</taxon>
    </lineage>
</organism>
<dbReference type="Proteomes" id="UP000053258">
    <property type="component" value="Unassembled WGS sequence"/>
</dbReference>
<evidence type="ECO:0000313" key="2">
    <source>
        <dbReference type="EMBL" id="KFW75223.1"/>
    </source>
</evidence>
<name>A0A093PEA7_9PASS</name>
<feature type="compositionally biased region" description="Basic and acidic residues" evidence="1">
    <location>
        <begin position="1"/>
        <end position="17"/>
    </location>
</feature>
<feature type="region of interest" description="Disordered" evidence="1">
    <location>
        <begin position="59"/>
        <end position="84"/>
    </location>
</feature>
<reference evidence="2 3" key="1">
    <citation type="submission" date="2014-06" db="EMBL/GenBank/DDBJ databases">
        <title>Genome evolution of avian class.</title>
        <authorList>
            <person name="Zhang G."/>
            <person name="Li C."/>
        </authorList>
    </citation>
    <scope>NUCLEOTIDE SEQUENCE [LARGE SCALE GENOMIC DNA]</scope>
    <source>
        <strain evidence="2">BGI_N305</strain>
    </source>
</reference>
<gene>
    <name evidence="2" type="ORF">N305_01184</name>
</gene>
<keyword evidence="3" id="KW-1185">Reference proteome</keyword>
<feature type="compositionally biased region" description="Low complexity" evidence="1">
    <location>
        <begin position="18"/>
        <end position="31"/>
    </location>
</feature>
<accession>A0A093PEA7</accession>
<sequence length="84" mass="9828">MKQNPHVEEARKDRESKPSSPSSSFSPSNVSKQLEHTQEELDKYLERLNNVLFDTEARRRDGHHDQMSLHHRSADFVSETKEHS</sequence>
<evidence type="ECO:0000256" key="1">
    <source>
        <dbReference type="SAM" id="MobiDB-lite"/>
    </source>
</evidence>
<protein>
    <submittedName>
        <fullName evidence="2">Uncharacterized protein</fullName>
    </submittedName>
</protein>